<comment type="caution">
    <text evidence="1">The sequence shown here is derived from an EMBL/GenBank/DDBJ whole genome shotgun (WGS) entry which is preliminary data.</text>
</comment>
<organism evidence="1 2">
    <name type="scientific">Bauhinia variegata</name>
    <name type="common">Purple orchid tree</name>
    <name type="synonym">Phanera variegata</name>
    <dbReference type="NCBI Taxonomy" id="167791"/>
    <lineage>
        <taxon>Eukaryota</taxon>
        <taxon>Viridiplantae</taxon>
        <taxon>Streptophyta</taxon>
        <taxon>Embryophyta</taxon>
        <taxon>Tracheophyta</taxon>
        <taxon>Spermatophyta</taxon>
        <taxon>Magnoliopsida</taxon>
        <taxon>eudicotyledons</taxon>
        <taxon>Gunneridae</taxon>
        <taxon>Pentapetalae</taxon>
        <taxon>rosids</taxon>
        <taxon>fabids</taxon>
        <taxon>Fabales</taxon>
        <taxon>Fabaceae</taxon>
        <taxon>Cercidoideae</taxon>
        <taxon>Cercideae</taxon>
        <taxon>Bauhiniinae</taxon>
        <taxon>Bauhinia</taxon>
    </lineage>
</organism>
<dbReference type="EMBL" id="CM039433">
    <property type="protein sequence ID" value="KAI4329290.1"/>
    <property type="molecule type" value="Genomic_DNA"/>
</dbReference>
<evidence type="ECO:0000313" key="2">
    <source>
        <dbReference type="Proteomes" id="UP000828941"/>
    </source>
</evidence>
<keyword evidence="2" id="KW-1185">Reference proteome</keyword>
<sequence length="552" mass="62475">MHYGYKKSLLPLESGKTQKQPPSLALSLFFSQRALISLPWRSWSLQDRLRSYASASVSMSFFLCSSESCRLDMKKENIVTLKAEELPGRLTRARAAALCASGQLPPLKEQPQINQKQPLRANPKRAASDNTCLQRKKRTALQDVTNICCDNSNRNCFNPTKIQAKKSKLVKGGQINDHKVVPSDAVELPPLQIDSKQKVLPETVEAVLRLEDAICSSSLKDNALSRMGASVVCSTYNGQLESQKSEISVQHPICQKKAKKSFLPELLSVKNPEIPDIDADHEDPLLCSLYAADICHNLRIAELSRRPHPNFMETVQRDITQSMRAILVDWLVEVSEEYKLVPDTLYLTVYLIDCFLSKNYIERQRLQLLGITCMLIASKYEEICAPPVKEFCFITDNTYTREEVVEMETQVLKCCQFQLFAPTTQTFLRRFIRAAQACYKSPSLELEFLANYLAELSLMDYGFLNFRPSIIAASAIFLARWTLDQSKHTWNSTLEHYARYKASDLKTAVLALQDLHLNSNGCPLRAICTKYSEDKFKCVAALSSPKLLETLF</sequence>
<name>A0ACB9MYQ6_BAUVA</name>
<dbReference type="Proteomes" id="UP000828941">
    <property type="component" value="Chromosome 8"/>
</dbReference>
<evidence type="ECO:0000313" key="1">
    <source>
        <dbReference type="EMBL" id="KAI4329290.1"/>
    </source>
</evidence>
<proteinExistence type="predicted"/>
<reference evidence="1 2" key="1">
    <citation type="journal article" date="2022" name="DNA Res.">
        <title>Chromosomal-level genome assembly of the orchid tree Bauhinia variegata (Leguminosae; Cercidoideae) supports the allotetraploid origin hypothesis of Bauhinia.</title>
        <authorList>
            <person name="Zhong Y."/>
            <person name="Chen Y."/>
            <person name="Zheng D."/>
            <person name="Pang J."/>
            <person name="Liu Y."/>
            <person name="Luo S."/>
            <person name="Meng S."/>
            <person name="Qian L."/>
            <person name="Wei D."/>
            <person name="Dai S."/>
            <person name="Zhou R."/>
        </authorList>
    </citation>
    <scope>NUCLEOTIDE SEQUENCE [LARGE SCALE GENOMIC DNA]</scope>
    <source>
        <strain evidence="1">BV-YZ2020</strain>
    </source>
</reference>
<gene>
    <name evidence="1" type="ORF">L6164_021573</name>
</gene>
<protein>
    <submittedName>
        <fullName evidence="1">Uncharacterized protein</fullName>
    </submittedName>
</protein>
<accession>A0ACB9MYQ6</accession>